<organism evidence="1 2">
    <name type="scientific">Portunus trituberculatus</name>
    <name type="common">Swimming crab</name>
    <name type="synonym">Neptunus trituberculatus</name>
    <dbReference type="NCBI Taxonomy" id="210409"/>
    <lineage>
        <taxon>Eukaryota</taxon>
        <taxon>Metazoa</taxon>
        <taxon>Ecdysozoa</taxon>
        <taxon>Arthropoda</taxon>
        <taxon>Crustacea</taxon>
        <taxon>Multicrustacea</taxon>
        <taxon>Malacostraca</taxon>
        <taxon>Eumalacostraca</taxon>
        <taxon>Eucarida</taxon>
        <taxon>Decapoda</taxon>
        <taxon>Pleocyemata</taxon>
        <taxon>Brachyura</taxon>
        <taxon>Eubrachyura</taxon>
        <taxon>Portunoidea</taxon>
        <taxon>Portunidae</taxon>
        <taxon>Portuninae</taxon>
        <taxon>Portunus</taxon>
    </lineage>
</organism>
<evidence type="ECO:0000313" key="1">
    <source>
        <dbReference type="EMBL" id="MPC17706.1"/>
    </source>
</evidence>
<sequence length="64" mass="7075">MTVRQGLTPSTNLCLPSSQEELWLLPVHSPRRTPQHPPGTEVTHSGGWCYLRSDYSGEVIAGEN</sequence>
<reference evidence="1 2" key="1">
    <citation type="submission" date="2019-05" db="EMBL/GenBank/DDBJ databases">
        <title>Another draft genome of Portunus trituberculatus and its Hox gene families provides insights of decapod evolution.</title>
        <authorList>
            <person name="Jeong J.-H."/>
            <person name="Song I."/>
            <person name="Kim S."/>
            <person name="Choi T."/>
            <person name="Kim D."/>
            <person name="Ryu S."/>
            <person name="Kim W."/>
        </authorList>
    </citation>
    <scope>NUCLEOTIDE SEQUENCE [LARGE SCALE GENOMIC DNA]</scope>
    <source>
        <tissue evidence="1">Muscle</tissue>
    </source>
</reference>
<proteinExistence type="predicted"/>
<keyword evidence="2" id="KW-1185">Reference proteome</keyword>
<gene>
    <name evidence="1" type="ORF">E2C01_010570</name>
</gene>
<protein>
    <submittedName>
        <fullName evidence="1">Uncharacterized protein</fullName>
    </submittedName>
</protein>
<dbReference type="EMBL" id="VSRR010000614">
    <property type="protein sequence ID" value="MPC17706.1"/>
    <property type="molecule type" value="Genomic_DNA"/>
</dbReference>
<accession>A0A5B7D946</accession>
<name>A0A5B7D946_PORTR</name>
<evidence type="ECO:0000313" key="2">
    <source>
        <dbReference type="Proteomes" id="UP000324222"/>
    </source>
</evidence>
<dbReference type="AlphaFoldDB" id="A0A5B7D946"/>
<dbReference type="Proteomes" id="UP000324222">
    <property type="component" value="Unassembled WGS sequence"/>
</dbReference>
<comment type="caution">
    <text evidence="1">The sequence shown here is derived from an EMBL/GenBank/DDBJ whole genome shotgun (WGS) entry which is preliminary data.</text>
</comment>